<dbReference type="Pfam" id="PF00069">
    <property type="entry name" value="Pkinase"/>
    <property type="match status" value="1"/>
</dbReference>
<dbReference type="SUPFAM" id="SSF56112">
    <property type="entry name" value="Protein kinase-like (PK-like)"/>
    <property type="match status" value="1"/>
</dbReference>
<dbReference type="InterPro" id="IPR000719">
    <property type="entry name" value="Prot_kinase_dom"/>
</dbReference>
<gene>
    <name evidence="3" type="ORF">EVG20_g11641</name>
</gene>
<feature type="domain" description="Protein kinase" evidence="2">
    <location>
        <begin position="1"/>
        <end position="102"/>
    </location>
</feature>
<accession>A0A4Y9XJX0</accession>
<protein>
    <recommendedName>
        <fullName evidence="2">Protein kinase domain-containing protein</fullName>
    </recommendedName>
</protein>
<evidence type="ECO:0000259" key="2">
    <source>
        <dbReference type="PROSITE" id="PS50011"/>
    </source>
</evidence>
<sequence>MAPEVIGREFAGRTPYLTRGADVWALGVVLVNIVAGRSPWRRALLRDPGFANFVDDPDYLRSVLPISEACNELVNRACCIDPLERINMCEFREEILKIDTFFMSEEELEEAPWCAQRHARYYATRGEPEQMEEDEMEQRDREHDKMVRLAAQEIAAQEVAVHIDSCYLKKEDGAPTPTPRPLVAVNPDSNPISPVDPIITPEAPIADAPAEVPPADAFVIANDGEVSSSSSAVEEQGPETPETLPTRPDVEVPALTDGENLGEVYMLYPGRPPVKFTKEEMRSRGIVPGIEDGSVKRRSSLARALGKLGLT</sequence>
<dbReference type="PROSITE" id="PS50011">
    <property type="entry name" value="PROTEIN_KINASE_DOM"/>
    <property type="match status" value="1"/>
</dbReference>
<name>A0A4Y9XJX0_9AGAM</name>
<reference evidence="3 4" key="1">
    <citation type="submission" date="2019-02" db="EMBL/GenBank/DDBJ databases">
        <title>Genome sequencing of the rare red list fungi Dentipellis fragilis.</title>
        <authorList>
            <person name="Buettner E."/>
            <person name="Kellner H."/>
        </authorList>
    </citation>
    <scope>NUCLEOTIDE SEQUENCE [LARGE SCALE GENOMIC DNA]</scope>
    <source>
        <strain evidence="3 4">DSM 105465</strain>
    </source>
</reference>
<dbReference type="GO" id="GO:0004672">
    <property type="term" value="F:protein kinase activity"/>
    <property type="evidence" value="ECO:0007669"/>
    <property type="project" value="InterPro"/>
</dbReference>
<proteinExistence type="predicted"/>
<keyword evidence="4" id="KW-1185">Reference proteome</keyword>
<feature type="region of interest" description="Disordered" evidence="1">
    <location>
        <begin position="225"/>
        <end position="252"/>
    </location>
</feature>
<dbReference type="STRING" id="205917.A0A4Y9XJX0"/>
<evidence type="ECO:0000313" key="4">
    <source>
        <dbReference type="Proteomes" id="UP000298327"/>
    </source>
</evidence>
<dbReference type="Gene3D" id="1.10.510.10">
    <property type="entry name" value="Transferase(Phosphotransferase) domain 1"/>
    <property type="match status" value="1"/>
</dbReference>
<dbReference type="EMBL" id="SEOQ01001932">
    <property type="protein sequence ID" value="TFY50230.1"/>
    <property type="molecule type" value="Genomic_DNA"/>
</dbReference>
<organism evidence="3 4">
    <name type="scientific">Dentipellis fragilis</name>
    <dbReference type="NCBI Taxonomy" id="205917"/>
    <lineage>
        <taxon>Eukaryota</taxon>
        <taxon>Fungi</taxon>
        <taxon>Dikarya</taxon>
        <taxon>Basidiomycota</taxon>
        <taxon>Agaricomycotina</taxon>
        <taxon>Agaricomycetes</taxon>
        <taxon>Russulales</taxon>
        <taxon>Hericiaceae</taxon>
        <taxon>Dentipellis</taxon>
    </lineage>
</organism>
<dbReference type="OrthoDB" id="541276at2759"/>
<dbReference type="AlphaFoldDB" id="A0A4Y9XJX0"/>
<dbReference type="Proteomes" id="UP000298327">
    <property type="component" value="Unassembled WGS sequence"/>
</dbReference>
<evidence type="ECO:0000256" key="1">
    <source>
        <dbReference type="SAM" id="MobiDB-lite"/>
    </source>
</evidence>
<dbReference type="InterPro" id="IPR011009">
    <property type="entry name" value="Kinase-like_dom_sf"/>
</dbReference>
<dbReference type="GO" id="GO:0005524">
    <property type="term" value="F:ATP binding"/>
    <property type="evidence" value="ECO:0007669"/>
    <property type="project" value="InterPro"/>
</dbReference>
<evidence type="ECO:0000313" key="3">
    <source>
        <dbReference type="EMBL" id="TFY50230.1"/>
    </source>
</evidence>
<comment type="caution">
    <text evidence="3">The sequence shown here is derived from an EMBL/GenBank/DDBJ whole genome shotgun (WGS) entry which is preliminary data.</text>
</comment>